<organism evidence="3 4">
    <name type="scientific">Paraburkholderia dioscoreae</name>
    <dbReference type="NCBI Taxonomy" id="2604047"/>
    <lineage>
        <taxon>Bacteria</taxon>
        <taxon>Pseudomonadati</taxon>
        <taxon>Pseudomonadota</taxon>
        <taxon>Betaproteobacteria</taxon>
        <taxon>Burkholderiales</taxon>
        <taxon>Burkholderiaceae</taxon>
        <taxon>Paraburkholderia</taxon>
    </lineage>
</organism>
<dbReference type="InterPro" id="IPR048494">
    <property type="entry name" value="Dit-like_N"/>
</dbReference>
<accession>A0A5Q4Z738</accession>
<reference evidence="3 4" key="1">
    <citation type="submission" date="2019-08" db="EMBL/GenBank/DDBJ databases">
        <authorList>
            <person name="Herpell B J."/>
        </authorList>
    </citation>
    <scope>NUCLEOTIDE SEQUENCE [LARGE SCALE GENOMIC DNA]</scope>
    <source>
        <strain evidence="4">Msb3</strain>
    </source>
</reference>
<dbReference type="KEGG" id="pdio:PDMSB3_2699"/>
<evidence type="ECO:0000256" key="1">
    <source>
        <dbReference type="SAM" id="MobiDB-lite"/>
    </source>
</evidence>
<dbReference type="EMBL" id="LR699553">
    <property type="protein sequence ID" value="VVD29155.1"/>
    <property type="molecule type" value="Genomic_DNA"/>
</dbReference>
<evidence type="ECO:0000259" key="2">
    <source>
        <dbReference type="Pfam" id="PF21821"/>
    </source>
</evidence>
<gene>
    <name evidence="3" type="ORF">PDMSB3_2699</name>
</gene>
<name>A0A5Q4Z738_9BURK</name>
<evidence type="ECO:0000313" key="3">
    <source>
        <dbReference type="EMBL" id="VVD29155.1"/>
    </source>
</evidence>
<feature type="domain" description="Dit-like phage tail protein N-terminal" evidence="2">
    <location>
        <begin position="24"/>
        <end position="144"/>
    </location>
</feature>
<dbReference type="Pfam" id="PF21821">
    <property type="entry name" value="Dit_like"/>
    <property type="match status" value="1"/>
</dbReference>
<keyword evidence="4" id="KW-1185">Reference proteome</keyword>
<feature type="compositionally biased region" description="Polar residues" evidence="1">
    <location>
        <begin position="146"/>
        <end position="159"/>
    </location>
</feature>
<evidence type="ECO:0000313" key="4">
    <source>
        <dbReference type="Proteomes" id="UP000325811"/>
    </source>
</evidence>
<proteinExistence type="predicted"/>
<dbReference type="AlphaFoldDB" id="A0A5Q4Z738"/>
<sequence length="184" mass="19818">MSLIGDLQTILFRQGRSIAGIVPDVSVEEAHHDELTITDHPVEQGASVSDHAYKNPADVTCRYGWSNSSSVGSLFAGDVNAVYQQLLDLQASRVPFDLVTGKRSYCNMLIKSLSVTTDPATEDALMVSATMRQIIIVETQVTTLQPAENHADPQSTAPVENTGVKQPKATDTSLLYRMGSALGL</sequence>
<protein>
    <recommendedName>
        <fullName evidence="2">Dit-like phage tail protein N-terminal domain-containing protein</fullName>
    </recommendedName>
</protein>
<feature type="region of interest" description="Disordered" evidence="1">
    <location>
        <begin position="146"/>
        <end position="166"/>
    </location>
</feature>
<dbReference type="Proteomes" id="UP000325811">
    <property type="component" value="Chromosome I"/>
</dbReference>